<organism evidence="4 5">
    <name type="scientific">Clonostachys byssicola</name>
    <dbReference type="NCBI Taxonomy" id="160290"/>
    <lineage>
        <taxon>Eukaryota</taxon>
        <taxon>Fungi</taxon>
        <taxon>Dikarya</taxon>
        <taxon>Ascomycota</taxon>
        <taxon>Pezizomycotina</taxon>
        <taxon>Sordariomycetes</taxon>
        <taxon>Hypocreomycetidae</taxon>
        <taxon>Hypocreales</taxon>
        <taxon>Bionectriaceae</taxon>
        <taxon>Clonostachys</taxon>
    </lineage>
</organism>
<comment type="subcellular location">
    <subcellularLocation>
        <location evidence="1">Nucleus</location>
    </subcellularLocation>
</comment>
<dbReference type="Pfam" id="PF11951">
    <property type="entry name" value="Fungal_trans_2"/>
    <property type="match status" value="1"/>
</dbReference>
<keyword evidence="5" id="KW-1185">Reference proteome</keyword>
<dbReference type="OrthoDB" id="5229455at2759"/>
<dbReference type="PANTHER" id="PTHR37534:SF46">
    <property type="entry name" value="ZN(II)2CYS6 TRANSCRIPTION FACTOR (EUROFUNG)"/>
    <property type="match status" value="1"/>
</dbReference>
<dbReference type="SMART" id="SM00066">
    <property type="entry name" value="GAL4"/>
    <property type="match status" value="1"/>
</dbReference>
<proteinExistence type="predicted"/>
<sequence>MSLVTKLPPSPGRRCGNITRSRNGCTECRKRRRKCDEQKPTCGLCSIYHRGCWYAVELNWGGREFKKSRFGQCLDVNRGEAAHKIYTNGNDFVYGRRVSVYPLTLPFDPTPRHLLNGQPIPHRYRRLLDYFIKDVLASISCDTPIHQTLRGTLVPSMLDLPHVFSAALTVAVAGLSARGLTHLDGTSVDVVGEHLRTSSLSQLRIALEKRYNDEFMLAASLLLCLADLYAGREGMDSWRVHLRGAEAFVTSLGDESALVASSSQLPVGYLCSLYSSIGTLANVVCTDHMAVLSPVQIFGTRLDEKGGLIHAVDLERFLGYNLEVLEILQHIDLISRARRDTDIKTELEPDAVRQRLEHLIAQDSSACPSLSTPSYASRDVLPSPISRAAESHDLQVCRRMFQQATLIQLYRRLYDLPSISTVIQSAVESIIQLIMSMTQGQYYSTWVVILMPLFTAGCEAVFRRQKVFILDQMQRLQFCLGSLHVDHARKALEQVWNVRAEKGDASGKLSAIDILRE</sequence>
<dbReference type="SUPFAM" id="SSF57701">
    <property type="entry name" value="Zn2/Cys6 DNA-binding domain"/>
    <property type="match status" value="1"/>
</dbReference>
<dbReference type="PANTHER" id="PTHR37534">
    <property type="entry name" value="TRANSCRIPTIONAL ACTIVATOR PROTEIN UGA3"/>
    <property type="match status" value="1"/>
</dbReference>
<dbReference type="AlphaFoldDB" id="A0A9N9U9R2"/>
<reference evidence="4 5" key="2">
    <citation type="submission" date="2021-10" db="EMBL/GenBank/DDBJ databases">
        <authorList>
            <person name="Piombo E."/>
        </authorList>
    </citation>
    <scope>NUCLEOTIDE SEQUENCE [LARGE SCALE GENOMIC DNA]</scope>
</reference>
<evidence type="ECO:0000259" key="3">
    <source>
        <dbReference type="PROSITE" id="PS50048"/>
    </source>
</evidence>
<dbReference type="CDD" id="cd00067">
    <property type="entry name" value="GAL4"/>
    <property type="match status" value="1"/>
</dbReference>
<feature type="domain" description="Zn(2)-C6 fungal-type" evidence="3">
    <location>
        <begin position="24"/>
        <end position="54"/>
    </location>
</feature>
<dbReference type="PROSITE" id="PS00463">
    <property type="entry name" value="ZN2_CY6_FUNGAL_1"/>
    <property type="match status" value="1"/>
</dbReference>
<name>A0A9N9U9R2_9HYPO</name>
<dbReference type="GO" id="GO:0000981">
    <property type="term" value="F:DNA-binding transcription factor activity, RNA polymerase II-specific"/>
    <property type="evidence" value="ECO:0007669"/>
    <property type="project" value="InterPro"/>
</dbReference>
<dbReference type="InterPro" id="IPR036864">
    <property type="entry name" value="Zn2-C6_fun-type_DNA-bd_sf"/>
</dbReference>
<protein>
    <recommendedName>
        <fullName evidence="3">Zn(2)-C6 fungal-type domain-containing protein</fullName>
    </recommendedName>
</protein>
<dbReference type="EMBL" id="CABFNO020001350">
    <property type="protein sequence ID" value="CAG9982995.1"/>
    <property type="molecule type" value="Genomic_DNA"/>
</dbReference>
<gene>
    <name evidence="4" type="ORF">CBYS24578_00011267</name>
</gene>
<dbReference type="Gene3D" id="4.10.240.10">
    <property type="entry name" value="Zn(2)-C6 fungal-type DNA-binding domain"/>
    <property type="match status" value="1"/>
</dbReference>
<dbReference type="InterPro" id="IPR001138">
    <property type="entry name" value="Zn2Cys6_DnaBD"/>
</dbReference>
<accession>A0A9N9U9R2</accession>
<dbReference type="PROSITE" id="PS50048">
    <property type="entry name" value="ZN2_CY6_FUNGAL_2"/>
    <property type="match status" value="1"/>
</dbReference>
<comment type="caution">
    <text evidence="4">The sequence shown here is derived from an EMBL/GenBank/DDBJ whole genome shotgun (WGS) entry which is preliminary data.</text>
</comment>
<dbReference type="GO" id="GO:0008270">
    <property type="term" value="F:zinc ion binding"/>
    <property type="evidence" value="ECO:0007669"/>
    <property type="project" value="InterPro"/>
</dbReference>
<dbReference type="Proteomes" id="UP000754883">
    <property type="component" value="Unassembled WGS sequence"/>
</dbReference>
<evidence type="ECO:0000256" key="1">
    <source>
        <dbReference type="ARBA" id="ARBA00004123"/>
    </source>
</evidence>
<evidence type="ECO:0000256" key="2">
    <source>
        <dbReference type="ARBA" id="ARBA00023242"/>
    </source>
</evidence>
<evidence type="ECO:0000313" key="5">
    <source>
        <dbReference type="Proteomes" id="UP000754883"/>
    </source>
</evidence>
<evidence type="ECO:0000313" key="4">
    <source>
        <dbReference type="EMBL" id="CAG9982995.1"/>
    </source>
</evidence>
<dbReference type="GO" id="GO:0005634">
    <property type="term" value="C:nucleus"/>
    <property type="evidence" value="ECO:0007669"/>
    <property type="project" value="UniProtKB-SubCell"/>
</dbReference>
<dbReference type="InterPro" id="IPR021858">
    <property type="entry name" value="Fun_TF"/>
</dbReference>
<reference evidence="5" key="1">
    <citation type="submission" date="2019-06" db="EMBL/GenBank/DDBJ databases">
        <authorList>
            <person name="Broberg M."/>
        </authorList>
    </citation>
    <scope>NUCLEOTIDE SEQUENCE [LARGE SCALE GENOMIC DNA]</scope>
</reference>
<keyword evidence="2" id="KW-0539">Nucleus</keyword>
<dbReference type="Pfam" id="PF00172">
    <property type="entry name" value="Zn_clus"/>
    <property type="match status" value="1"/>
</dbReference>